<protein>
    <submittedName>
        <fullName evidence="2">Uncharacterized protein</fullName>
    </submittedName>
</protein>
<dbReference type="PANTHER" id="PTHR31642:SF318">
    <property type="entry name" value="OMEGA-HYDROXYPALMITATE O-FERULOYL TRANSFERASE"/>
    <property type="match status" value="1"/>
</dbReference>
<comment type="similarity">
    <text evidence="1">Belongs to the plant acyltransferase family.</text>
</comment>
<dbReference type="KEGG" id="egr:104421209"/>
<dbReference type="OMA" id="RMPPRIC"/>
<gene>
    <name evidence="2" type="ORF">EUGRSUZ_J00363</name>
</gene>
<dbReference type="Pfam" id="PF02458">
    <property type="entry name" value="Transferase"/>
    <property type="match status" value="1"/>
</dbReference>
<dbReference type="STRING" id="71139.A0A059A994"/>
<evidence type="ECO:0000256" key="1">
    <source>
        <dbReference type="ARBA" id="ARBA00009861"/>
    </source>
</evidence>
<name>A0A059A994_EUCGR</name>
<dbReference type="AlphaFoldDB" id="A0A059A994"/>
<evidence type="ECO:0000313" key="2">
    <source>
        <dbReference type="EMBL" id="KCW50677.1"/>
    </source>
</evidence>
<dbReference type="SUPFAM" id="SSF52777">
    <property type="entry name" value="CoA-dependent acyltransferases"/>
    <property type="match status" value="1"/>
</dbReference>
<sequence length="437" mass="48232">MPSPIEAPKAVDGSGLTVEKSIPVAVHPEHETPGGFLFLTSIDQVAHIVVSTIYCFERSNENAVDVVRQALSKVLVHYYPLAGRLAKSSEGKLIVDCQKKLGVPFVEAVADCDLDSLGDMSILQPDVLGKLVYKDPTTQNMPETAPLLTAQVTKLKNGGLILGIALNHCMSDGISAMKFINSWAEIARGKPLSVVPYHDRTILKPRMPPRICGPYDDFVQLSDVSNMTALYEKEQFVHKSFHFDSEKLAAVKKMATACGQVKRSISSFVALAALVWRTRSMALKMKPHQQTMLTIPVDFRSKLSPPIPDGFFGNAVVFPCCLCNTGELFDEPISSTAERIAEAIERVNEDYARSRIDYLDKYGFEEFALGTLLISSWTKLDYGSSDFGWGEPRQFGTGSLPAKSCLFLRGWRNKKDVVVVLSLPFSAMNTFQELLQV</sequence>
<dbReference type="EMBL" id="KK198762">
    <property type="protein sequence ID" value="KCW50677.1"/>
    <property type="molecule type" value="Genomic_DNA"/>
</dbReference>
<dbReference type="Gene3D" id="3.30.559.10">
    <property type="entry name" value="Chloramphenicol acetyltransferase-like domain"/>
    <property type="match status" value="2"/>
</dbReference>
<dbReference type="InParanoid" id="A0A059A994"/>
<reference evidence="2" key="1">
    <citation type="submission" date="2013-07" db="EMBL/GenBank/DDBJ databases">
        <title>The genome of Eucalyptus grandis.</title>
        <authorList>
            <person name="Schmutz J."/>
            <person name="Hayes R."/>
            <person name="Myburg A."/>
            <person name="Tuskan G."/>
            <person name="Grattapaglia D."/>
            <person name="Rokhsar D.S."/>
        </authorList>
    </citation>
    <scope>NUCLEOTIDE SEQUENCE</scope>
    <source>
        <tissue evidence="2">Leaf extractions</tissue>
    </source>
</reference>
<dbReference type="GO" id="GO:0016747">
    <property type="term" value="F:acyltransferase activity, transferring groups other than amino-acyl groups"/>
    <property type="evidence" value="ECO:0000318"/>
    <property type="project" value="GO_Central"/>
</dbReference>
<dbReference type="InterPro" id="IPR050317">
    <property type="entry name" value="Plant_Fungal_Acyltransferase"/>
</dbReference>
<dbReference type="PANTHER" id="PTHR31642">
    <property type="entry name" value="TRICHOTHECENE 3-O-ACETYLTRANSFERASE"/>
    <property type="match status" value="1"/>
</dbReference>
<dbReference type="OrthoDB" id="671439at2759"/>
<accession>A0A059A994</accession>
<organism evidence="2">
    <name type="scientific">Eucalyptus grandis</name>
    <name type="common">Flooded gum</name>
    <dbReference type="NCBI Taxonomy" id="71139"/>
    <lineage>
        <taxon>Eukaryota</taxon>
        <taxon>Viridiplantae</taxon>
        <taxon>Streptophyta</taxon>
        <taxon>Embryophyta</taxon>
        <taxon>Tracheophyta</taxon>
        <taxon>Spermatophyta</taxon>
        <taxon>Magnoliopsida</taxon>
        <taxon>eudicotyledons</taxon>
        <taxon>Gunneridae</taxon>
        <taxon>Pentapetalae</taxon>
        <taxon>rosids</taxon>
        <taxon>malvids</taxon>
        <taxon>Myrtales</taxon>
        <taxon>Myrtaceae</taxon>
        <taxon>Myrtoideae</taxon>
        <taxon>Eucalypteae</taxon>
        <taxon>Eucalyptus</taxon>
    </lineage>
</organism>
<proteinExistence type="inferred from homology"/>
<dbReference type="Gramene" id="KCW50677">
    <property type="protein sequence ID" value="KCW50677"/>
    <property type="gene ID" value="EUGRSUZ_J00363"/>
</dbReference>
<dbReference type="InterPro" id="IPR023213">
    <property type="entry name" value="CAT-like_dom_sf"/>
</dbReference>
<dbReference type="eggNOG" id="ENOG502QS3E">
    <property type="taxonomic scope" value="Eukaryota"/>
</dbReference>